<feature type="domain" description="Cytochrome c" evidence="10">
    <location>
        <begin position="212"/>
        <end position="351"/>
    </location>
</feature>
<dbReference type="InterPro" id="IPR004852">
    <property type="entry name" value="Di-haem_cyt_c_peroxidsae"/>
</dbReference>
<dbReference type="Proteomes" id="UP000484164">
    <property type="component" value="Unassembled WGS sequence"/>
</dbReference>
<dbReference type="InterPro" id="IPR026259">
    <property type="entry name" value="MauG/Cytc_peroxidase"/>
</dbReference>
<evidence type="ECO:0000256" key="3">
    <source>
        <dbReference type="ARBA" id="ARBA00022723"/>
    </source>
</evidence>
<feature type="binding site" description="covalent" evidence="8">
    <location>
        <position position="237"/>
    </location>
    <ligand>
        <name>heme c</name>
        <dbReference type="ChEBI" id="CHEBI:61717"/>
        <label>2</label>
    </ligand>
</feature>
<dbReference type="GO" id="GO:0004130">
    <property type="term" value="F:cytochrome-c peroxidase activity"/>
    <property type="evidence" value="ECO:0007669"/>
    <property type="project" value="TreeGrafter"/>
</dbReference>
<feature type="binding site" description="axial binding residue" evidence="9">
    <location>
        <position position="86"/>
    </location>
    <ligand>
        <name>heme c</name>
        <dbReference type="ChEBI" id="CHEBI:61717"/>
        <label>1</label>
    </ligand>
    <ligandPart>
        <name>Fe</name>
        <dbReference type="ChEBI" id="CHEBI:18248"/>
    </ligandPart>
</feature>
<keyword evidence="6" id="KW-0560">Oxidoreductase</keyword>
<keyword evidence="7 9" id="KW-0408">Iron</keyword>
<evidence type="ECO:0000256" key="1">
    <source>
        <dbReference type="ARBA" id="ARBA00004418"/>
    </source>
</evidence>
<dbReference type="Gene3D" id="1.10.760.10">
    <property type="entry name" value="Cytochrome c-like domain"/>
    <property type="match status" value="2"/>
</dbReference>
<dbReference type="AlphaFoldDB" id="A0A6L3ZGB6"/>
<evidence type="ECO:0000256" key="8">
    <source>
        <dbReference type="PIRSR" id="PIRSR000294-1"/>
    </source>
</evidence>
<feature type="binding site" description="covalent" evidence="8">
    <location>
        <position position="240"/>
    </location>
    <ligand>
        <name>heme c</name>
        <dbReference type="ChEBI" id="CHEBI:61717"/>
        <label>2</label>
    </ligand>
</feature>
<dbReference type="OrthoDB" id="9805202at2"/>
<dbReference type="GO" id="GO:0046872">
    <property type="term" value="F:metal ion binding"/>
    <property type="evidence" value="ECO:0007669"/>
    <property type="project" value="UniProtKB-KW"/>
</dbReference>
<comment type="caution">
    <text evidence="11">The sequence shown here is derived from an EMBL/GenBank/DDBJ whole genome shotgun (WGS) entry which is preliminary data.</text>
</comment>
<feature type="binding site" description="axial binding residue" evidence="9">
    <location>
        <position position="241"/>
    </location>
    <ligand>
        <name>heme c</name>
        <dbReference type="ChEBI" id="CHEBI:61717"/>
        <label>2</label>
    </ligand>
    <ligandPart>
        <name>Fe</name>
        <dbReference type="ChEBI" id="CHEBI:18248"/>
    </ligandPart>
</feature>
<evidence type="ECO:0000313" key="11">
    <source>
        <dbReference type="EMBL" id="KAB2816457.1"/>
    </source>
</evidence>
<dbReference type="SUPFAM" id="SSF46626">
    <property type="entry name" value="Cytochrome c"/>
    <property type="match status" value="2"/>
</dbReference>
<keyword evidence="5" id="KW-0574">Periplasm</keyword>
<proteinExistence type="predicted"/>
<keyword evidence="3 9" id="KW-0479">Metal-binding</keyword>
<accession>A0A6L3ZGB6</accession>
<evidence type="ECO:0000313" key="12">
    <source>
        <dbReference type="Proteomes" id="UP000484164"/>
    </source>
</evidence>
<dbReference type="InterPro" id="IPR009056">
    <property type="entry name" value="Cyt_c-like_dom"/>
</dbReference>
<keyword evidence="4" id="KW-0732">Signal</keyword>
<evidence type="ECO:0000256" key="5">
    <source>
        <dbReference type="ARBA" id="ARBA00022764"/>
    </source>
</evidence>
<comment type="cofactor">
    <cofactor evidence="8">
        <name>heme</name>
        <dbReference type="ChEBI" id="CHEBI:30413"/>
    </cofactor>
    <text evidence="8">Binds 2 heme groups.</text>
</comment>
<dbReference type="GO" id="GO:0042597">
    <property type="term" value="C:periplasmic space"/>
    <property type="evidence" value="ECO:0007669"/>
    <property type="project" value="UniProtKB-SubCell"/>
</dbReference>
<dbReference type="InterPro" id="IPR051395">
    <property type="entry name" value="Cytochrome_c_Peroxidase/MauG"/>
</dbReference>
<feature type="domain" description="Cytochrome c" evidence="10">
    <location>
        <begin position="60"/>
        <end position="162"/>
    </location>
</feature>
<keyword evidence="2 8" id="KW-0349">Heme</keyword>
<dbReference type="GO" id="GO:0009055">
    <property type="term" value="F:electron transfer activity"/>
    <property type="evidence" value="ECO:0007669"/>
    <property type="project" value="InterPro"/>
</dbReference>
<name>A0A6L3ZGB6_9FLAO</name>
<protein>
    <submittedName>
        <fullName evidence="11">C-type cytochrome</fullName>
    </submittedName>
</protein>
<dbReference type="PIRSF" id="PIRSF000294">
    <property type="entry name" value="Cytochrome-c_peroxidase"/>
    <property type="match status" value="1"/>
</dbReference>
<dbReference type="EMBL" id="WBVQ01000002">
    <property type="protein sequence ID" value="KAB2816457.1"/>
    <property type="molecule type" value="Genomic_DNA"/>
</dbReference>
<dbReference type="PANTHER" id="PTHR30600:SF10">
    <property type="entry name" value="BLL6722 PROTEIN"/>
    <property type="match status" value="1"/>
</dbReference>
<feature type="binding site" description="covalent" evidence="8">
    <location>
        <position position="82"/>
    </location>
    <ligand>
        <name>heme c</name>
        <dbReference type="ChEBI" id="CHEBI:61717"/>
        <label>1</label>
    </ligand>
</feature>
<comment type="subcellular location">
    <subcellularLocation>
        <location evidence="1">Periplasm</location>
    </subcellularLocation>
</comment>
<evidence type="ECO:0000256" key="6">
    <source>
        <dbReference type="ARBA" id="ARBA00023002"/>
    </source>
</evidence>
<feature type="binding site" description="covalent" evidence="8">
    <location>
        <position position="85"/>
    </location>
    <ligand>
        <name>heme c</name>
        <dbReference type="ChEBI" id="CHEBI:61717"/>
        <label>1</label>
    </ligand>
</feature>
<keyword evidence="12" id="KW-1185">Reference proteome</keyword>
<evidence type="ECO:0000256" key="2">
    <source>
        <dbReference type="ARBA" id="ARBA00022617"/>
    </source>
</evidence>
<comment type="PTM">
    <text evidence="8">Binds 2 heme groups per subunit.</text>
</comment>
<evidence type="ECO:0000256" key="7">
    <source>
        <dbReference type="ARBA" id="ARBA00023004"/>
    </source>
</evidence>
<evidence type="ECO:0000256" key="4">
    <source>
        <dbReference type="ARBA" id="ARBA00022729"/>
    </source>
</evidence>
<organism evidence="11 12">
    <name type="scientific">Phaeocystidibacter marisrubri</name>
    <dbReference type="NCBI Taxonomy" id="1577780"/>
    <lineage>
        <taxon>Bacteria</taxon>
        <taxon>Pseudomonadati</taxon>
        <taxon>Bacteroidota</taxon>
        <taxon>Flavobacteriia</taxon>
        <taxon>Flavobacteriales</taxon>
        <taxon>Phaeocystidibacteraceae</taxon>
        <taxon>Phaeocystidibacter</taxon>
    </lineage>
</organism>
<dbReference type="Pfam" id="PF03150">
    <property type="entry name" value="CCP_MauG"/>
    <property type="match status" value="1"/>
</dbReference>
<dbReference type="GO" id="GO:0020037">
    <property type="term" value="F:heme binding"/>
    <property type="evidence" value="ECO:0007669"/>
    <property type="project" value="InterPro"/>
</dbReference>
<sequence length="365" mass="40558">MFRRQYGVLFAIGLFALTVQCKKDNPSSSNTVKYDNTPFVLDTRDLTPPTISPDNPLTVQGVELGRMLFHETRLSRDNTQSCASCHMQEFAFSDTARLSIGVSGFEGKRQAMAVINMAYNTNEFFWDGRAHLLRHQSLLPIQDSLEMDETLENVVAKLSADASYTDQFIRAFGSDSITPLKISLALEQFMNSIVSVNSKYDQYLRGDVNLTAEEERGRRLFFAEFNPGFPDSSGADCAHCHGGGNFENDLFMNNGLDGDGEFADLGRELVTSSASDRGKFKVPTLRNIELTPPYMHDGRFNTLEEVVEHYNTGLKSSSTVDPTLLYPINSGGLQLSQQDVSDLVAFLKTLTDTELQTNPAYASPF</sequence>
<reference evidence="11 12" key="1">
    <citation type="submission" date="2019-10" db="EMBL/GenBank/DDBJ databases">
        <title>Genome sequence of Phaeocystidibacter marisrubri JCM30614 (type strain).</title>
        <authorList>
            <person name="Bowman J.P."/>
        </authorList>
    </citation>
    <scope>NUCLEOTIDE SEQUENCE [LARGE SCALE GENOMIC DNA]</scope>
    <source>
        <strain evidence="11 12">JCM 30614</strain>
    </source>
</reference>
<evidence type="ECO:0000259" key="10">
    <source>
        <dbReference type="PROSITE" id="PS51007"/>
    </source>
</evidence>
<dbReference type="PANTHER" id="PTHR30600">
    <property type="entry name" value="CYTOCHROME C PEROXIDASE-RELATED"/>
    <property type="match status" value="1"/>
</dbReference>
<dbReference type="InterPro" id="IPR036909">
    <property type="entry name" value="Cyt_c-like_dom_sf"/>
</dbReference>
<gene>
    <name evidence="11" type="ORF">F8C82_12305</name>
</gene>
<dbReference type="RefSeq" id="WP_151693884.1">
    <property type="nucleotide sequence ID" value="NZ_BMGX01000001.1"/>
</dbReference>
<dbReference type="PROSITE" id="PS51007">
    <property type="entry name" value="CYTC"/>
    <property type="match status" value="2"/>
</dbReference>
<evidence type="ECO:0000256" key="9">
    <source>
        <dbReference type="PIRSR" id="PIRSR000294-2"/>
    </source>
</evidence>